<sequence length="148" mass="17285">MRPLKLSEKILINKGSQLVFDYTQDYSNRLLWDTFLKKAELIDGAENAGVGVKAWCVARNGLGMETKYVTFNRPKNTAVKMTRGPLMFKSFSGSWLFRELEHEQTEVAFIYSFRLRFPFYIFKRTIKNSLQRNVRKRLADLKTCIEGT</sequence>
<dbReference type="RefSeq" id="WP_147034284.1">
    <property type="nucleotide sequence ID" value="NZ_CP042436.1"/>
</dbReference>
<dbReference type="Proteomes" id="UP000321479">
    <property type="component" value="Chromosome"/>
</dbReference>
<evidence type="ECO:0000313" key="2">
    <source>
        <dbReference type="Proteomes" id="UP000321479"/>
    </source>
</evidence>
<dbReference type="AlphaFoldDB" id="A0A5B8V2S8"/>
<reference evidence="1 2" key="1">
    <citation type="journal article" date="2017" name="Curr. Microbiol.">
        <title>Mucilaginibacter ginsenosidivorans sp. nov., Isolated from Soil of Ginseng Field.</title>
        <authorList>
            <person name="Kim M.M."/>
            <person name="Siddiqi M.Z."/>
            <person name="Im W.T."/>
        </authorList>
    </citation>
    <scope>NUCLEOTIDE SEQUENCE [LARGE SCALE GENOMIC DNA]</scope>
    <source>
        <strain evidence="1 2">Gsoil 3017</strain>
    </source>
</reference>
<dbReference type="SUPFAM" id="SSF55961">
    <property type="entry name" value="Bet v1-like"/>
    <property type="match status" value="1"/>
</dbReference>
<gene>
    <name evidence="1" type="ORF">FRZ54_23775</name>
</gene>
<dbReference type="CDD" id="cd07812">
    <property type="entry name" value="SRPBCC"/>
    <property type="match status" value="1"/>
</dbReference>
<dbReference type="InterPro" id="IPR019587">
    <property type="entry name" value="Polyketide_cyclase/dehydratase"/>
</dbReference>
<accession>A0A5B8V2S8</accession>
<dbReference type="Pfam" id="PF10604">
    <property type="entry name" value="Polyketide_cyc2"/>
    <property type="match status" value="1"/>
</dbReference>
<dbReference type="KEGG" id="mgin:FRZ54_23775"/>
<organism evidence="1 2">
    <name type="scientific">Mucilaginibacter ginsenosidivorans</name>
    <dbReference type="NCBI Taxonomy" id="398053"/>
    <lineage>
        <taxon>Bacteria</taxon>
        <taxon>Pseudomonadati</taxon>
        <taxon>Bacteroidota</taxon>
        <taxon>Sphingobacteriia</taxon>
        <taxon>Sphingobacteriales</taxon>
        <taxon>Sphingobacteriaceae</taxon>
        <taxon>Mucilaginibacter</taxon>
    </lineage>
</organism>
<evidence type="ECO:0000313" key="1">
    <source>
        <dbReference type="EMBL" id="QEC65459.1"/>
    </source>
</evidence>
<name>A0A5B8V2S8_9SPHI</name>
<dbReference type="EMBL" id="CP042436">
    <property type="protein sequence ID" value="QEC65459.1"/>
    <property type="molecule type" value="Genomic_DNA"/>
</dbReference>
<dbReference type="OrthoDB" id="197829at2"/>
<protein>
    <submittedName>
        <fullName evidence="1">SRPBCC family protein</fullName>
    </submittedName>
</protein>
<dbReference type="Gene3D" id="3.30.530.20">
    <property type="match status" value="1"/>
</dbReference>
<keyword evidence="2" id="KW-1185">Reference proteome</keyword>
<dbReference type="InterPro" id="IPR023393">
    <property type="entry name" value="START-like_dom_sf"/>
</dbReference>
<proteinExistence type="predicted"/>